<feature type="domain" description="Histidine kinase" evidence="14">
    <location>
        <begin position="644"/>
        <end position="864"/>
    </location>
</feature>
<dbReference type="PROSITE" id="PS50109">
    <property type="entry name" value="HIS_KIN"/>
    <property type="match status" value="1"/>
</dbReference>
<dbReference type="GO" id="GO:0006355">
    <property type="term" value="P:regulation of DNA-templated transcription"/>
    <property type="evidence" value="ECO:0007669"/>
    <property type="project" value="InterPro"/>
</dbReference>
<dbReference type="InterPro" id="IPR004358">
    <property type="entry name" value="Sig_transdc_His_kin-like_C"/>
</dbReference>
<evidence type="ECO:0000256" key="13">
    <source>
        <dbReference type="SAM" id="Phobius"/>
    </source>
</evidence>
<dbReference type="Gene3D" id="1.10.287.130">
    <property type="match status" value="1"/>
</dbReference>
<dbReference type="PROSITE" id="PS50113">
    <property type="entry name" value="PAC"/>
    <property type="match status" value="2"/>
</dbReference>
<dbReference type="RefSeq" id="WP_104831345.1">
    <property type="nucleotide sequence ID" value="NZ_PJCH01000015.1"/>
</dbReference>
<dbReference type="InterPro" id="IPR001789">
    <property type="entry name" value="Sig_transdc_resp-reg_receiver"/>
</dbReference>
<evidence type="ECO:0000256" key="5">
    <source>
        <dbReference type="ARBA" id="ARBA00022741"/>
    </source>
</evidence>
<dbReference type="PRINTS" id="PR00344">
    <property type="entry name" value="BCTRLSENSOR"/>
</dbReference>
<evidence type="ECO:0000256" key="1">
    <source>
        <dbReference type="ARBA" id="ARBA00000085"/>
    </source>
</evidence>
<evidence type="ECO:0000259" key="16">
    <source>
        <dbReference type="PROSITE" id="PS50112"/>
    </source>
</evidence>
<dbReference type="InterPro" id="IPR013656">
    <property type="entry name" value="PAS_4"/>
</dbReference>
<dbReference type="SUPFAM" id="SSF52172">
    <property type="entry name" value="CheY-like"/>
    <property type="match status" value="2"/>
</dbReference>
<dbReference type="InterPro" id="IPR005467">
    <property type="entry name" value="His_kinase_dom"/>
</dbReference>
<proteinExistence type="predicted"/>
<dbReference type="SUPFAM" id="SSF47384">
    <property type="entry name" value="Homodimeric domain of signal transducing histidine kinase"/>
    <property type="match status" value="1"/>
</dbReference>
<feature type="domain" description="PAS" evidence="16">
    <location>
        <begin position="342"/>
        <end position="386"/>
    </location>
</feature>
<dbReference type="CDD" id="cd16922">
    <property type="entry name" value="HATPase_EvgS-ArcB-TorS-like"/>
    <property type="match status" value="1"/>
</dbReference>
<comment type="catalytic activity">
    <reaction evidence="1">
        <text>ATP + protein L-histidine = ADP + protein N-phospho-L-histidine.</text>
        <dbReference type="EC" id="2.7.13.3"/>
    </reaction>
</comment>
<dbReference type="InterPro" id="IPR036890">
    <property type="entry name" value="HATPase_C_sf"/>
</dbReference>
<feature type="coiled-coil region" evidence="12">
    <location>
        <begin position="610"/>
        <end position="637"/>
    </location>
</feature>
<sequence>MQKINQKFAGAKQAFAPDAVIDRQLRELKLQIPRVLVGIALCSALIGYRFIENAGPVILTSLGIFIGYLAVRIPEWLRLNIDALSPEEKRRRVTASPLIAAGLGIACAAMAIFLAQYADKEGYILLGLWCLYCGVAASLGLSAVPRASSLPLFLCIVPFTPLMIATGDSDLIIIACIMLIGAVIAHYHNRRTGEALAELSLKKQTVEESANRESGRFRHFMEAASDWAWETDADGYLTYLSPNFTKLTGRSAKPRSDHKAFEISRLDEGRSKEAETELFRLFDARKPIDGVRHNLVRMNGTIMTVTEHGMPVFDEDGRFKGYVGWTKDISEQAEAEKKLRESEARYRDFAESAGDWIWEVDAELRYTYISDRAAEVTGADHSGFIGAKMSFSGNRVSEEAWAELQEAIARREPIQEFVSCVTFDNGKSVWIERSAKPIFGPDGEFQGYRGVAHDVTDQISARMAEADALRKLEETNANLEETIRQRTEDIAQKSQLMAEVMESMAQGLVVIDDSFTIIEINEKAWQMSGLSKEAWAVGNDIRPLLEIGVRHGMYEFESAEDYFEKCEAALATREEFRAIRRQKDGVIIEESARRRPHGGLVITYRDITIAQMREDELRALSEQLRISKEEAESANRAKSEFLANMSHEIRTPMNGVIGMASLLLGTKLDDKQADMARVIVSSGDALLKIINDILDFSRLEAGKMKLVKESFSLRECVEDVAALLSIPVEEKNLELLVRYDPGLDETFIGDPGRLRQVITNLLGNAVKFTEEGHILVEVGGVKRGEIADITISVSDTGCGIPDHKLQAIFEEFEQVDGSSARKHNGAGLGLSISKKMIQAMNGDISVESENGKGATFRIRLPLAIDDAASGEKPAPSASFEGKRAIIVDDNEVNRTILKEQLASWNLDADLAENADEALAAMRKAAKDGAPYAIGVLDFQMPGADGVELAKLIKADPELAAAPLVLLTSAGRKGDPSGLSGDLFSAYLVKPARASMLLDSILTAFNDSAVSALRSADTQLAEDKDGQQPHQFKVNGAPLRVLVAEDNIVNQMVIKAMLEKMGCEVSIASNGRLAVESYEADRPDVVLMDMSMPEMDGAEATGHIRKIQEKQNCHAPVIGVTAHALREDRQRCLDAGMDDYLPKPVKQDALEEILKRWTGDEARKRRSNSA</sequence>
<feature type="domain" description="Response regulatory" evidence="15">
    <location>
        <begin position="1039"/>
        <end position="1157"/>
    </location>
</feature>
<feature type="domain" description="PAC" evidence="17">
    <location>
        <begin position="289"/>
        <end position="341"/>
    </location>
</feature>
<evidence type="ECO:0000259" key="15">
    <source>
        <dbReference type="PROSITE" id="PS50110"/>
    </source>
</evidence>
<dbReference type="PROSITE" id="PS50110">
    <property type="entry name" value="RESPONSE_REGULATORY"/>
    <property type="match status" value="2"/>
</dbReference>
<dbReference type="InterPro" id="IPR003661">
    <property type="entry name" value="HisK_dim/P_dom"/>
</dbReference>
<dbReference type="CDD" id="cd00082">
    <property type="entry name" value="HisKA"/>
    <property type="match status" value="1"/>
</dbReference>
<feature type="domain" description="PAS" evidence="16">
    <location>
        <begin position="493"/>
        <end position="533"/>
    </location>
</feature>
<dbReference type="Proteomes" id="UP000239504">
    <property type="component" value="Unassembled WGS sequence"/>
</dbReference>
<comment type="caution">
    <text evidence="18">The sequence shown here is derived from an EMBL/GenBank/DDBJ whole genome shotgun (WGS) entry which is preliminary data.</text>
</comment>
<evidence type="ECO:0000256" key="8">
    <source>
        <dbReference type="ARBA" id="ARBA00023012"/>
    </source>
</evidence>
<reference evidence="18 19" key="1">
    <citation type="submission" date="2017-12" db="EMBL/GenBank/DDBJ databases">
        <authorList>
            <person name="Hurst M.R.H."/>
        </authorList>
    </citation>
    <scope>NUCLEOTIDE SEQUENCE [LARGE SCALE GENOMIC DNA]</scope>
    <source>
        <strain evidence="18 19">SY-3-19</strain>
    </source>
</reference>
<feature type="domain" description="PAS" evidence="16">
    <location>
        <begin position="213"/>
        <end position="249"/>
    </location>
</feature>
<dbReference type="CDD" id="cd00130">
    <property type="entry name" value="PAS"/>
    <property type="match status" value="2"/>
</dbReference>
<feature type="transmembrane region" description="Helical" evidence="13">
    <location>
        <begin position="123"/>
        <end position="141"/>
    </location>
</feature>
<dbReference type="Pfam" id="PF00072">
    <property type="entry name" value="Response_reg"/>
    <property type="match status" value="2"/>
</dbReference>
<dbReference type="GO" id="GO:0000155">
    <property type="term" value="F:phosphorelay sensor kinase activity"/>
    <property type="evidence" value="ECO:0007669"/>
    <property type="project" value="InterPro"/>
</dbReference>
<keyword evidence="13" id="KW-0472">Membrane</keyword>
<dbReference type="EC" id="2.7.13.3" evidence="2"/>
<evidence type="ECO:0000256" key="9">
    <source>
        <dbReference type="ARBA" id="ARBA00064003"/>
    </source>
</evidence>
<dbReference type="OrthoDB" id="9801651at2"/>
<dbReference type="InterPro" id="IPR003594">
    <property type="entry name" value="HATPase_dom"/>
</dbReference>
<dbReference type="GO" id="GO:0005524">
    <property type="term" value="F:ATP binding"/>
    <property type="evidence" value="ECO:0007669"/>
    <property type="project" value="UniProtKB-KW"/>
</dbReference>
<keyword evidence="12" id="KW-0175">Coiled coil</keyword>
<dbReference type="FunFam" id="3.30.565.10:FF:000010">
    <property type="entry name" value="Sensor histidine kinase RcsC"/>
    <property type="match status" value="1"/>
</dbReference>
<dbReference type="InterPro" id="IPR035965">
    <property type="entry name" value="PAS-like_dom_sf"/>
</dbReference>
<evidence type="ECO:0000313" key="18">
    <source>
        <dbReference type="EMBL" id="PQA86133.1"/>
    </source>
</evidence>
<evidence type="ECO:0000256" key="12">
    <source>
        <dbReference type="SAM" id="Coils"/>
    </source>
</evidence>
<dbReference type="Gene3D" id="3.40.50.2300">
    <property type="match status" value="2"/>
</dbReference>
<dbReference type="SUPFAM" id="SSF55874">
    <property type="entry name" value="ATPase domain of HSP90 chaperone/DNA topoisomerase II/histidine kinase"/>
    <property type="match status" value="1"/>
</dbReference>
<dbReference type="InterPro" id="IPR000014">
    <property type="entry name" value="PAS"/>
</dbReference>
<keyword evidence="13" id="KW-0812">Transmembrane</keyword>
<dbReference type="Gene3D" id="3.30.565.10">
    <property type="entry name" value="Histidine kinase-like ATPase, C-terminal domain"/>
    <property type="match status" value="1"/>
</dbReference>
<dbReference type="NCBIfam" id="TIGR00229">
    <property type="entry name" value="sensory_box"/>
    <property type="match status" value="2"/>
</dbReference>
<feature type="modified residue" description="4-aspartylphosphate" evidence="11">
    <location>
        <position position="937"/>
    </location>
</feature>
<protein>
    <recommendedName>
        <fullName evidence="10">Sensory/regulatory protein RpfC</fullName>
        <ecNumber evidence="2">2.7.13.3</ecNumber>
    </recommendedName>
</protein>
<evidence type="ECO:0000256" key="11">
    <source>
        <dbReference type="PROSITE-ProRule" id="PRU00169"/>
    </source>
</evidence>
<keyword evidence="8" id="KW-0902">Two-component regulatory system</keyword>
<dbReference type="PANTHER" id="PTHR45339">
    <property type="entry name" value="HYBRID SIGNAL TRANSDUCTION HISTIDINE KINASE J"/>
    <property type="match status" value="1"/>
</dbReference>
<feature type="transmembrane region" description="Helical" evidence="13">
    <location>
        <begin position="98"/>
        <end position="117"/>
    </location>
</feature>
<evidence type="ECO:0000256" key="3">
    <source>
        <dbReference type="ARBA" id="ARBA00022553"/>
    </source>
</evidence>
<dbReference type="Pfam" id="PF02518">
    <property type="entry name" value="HATPase_c"/>
    <property type="match status" value="1"/>
</dbReference>
<organism evidence="18 19">
    <name type="scientific">Hyphococcus luteus</name>
    <dbReference type="NCBI Taxonomy" id="2058213"/>
    <lineage>
        <taxon>Bacteria</taxon>
        <taxon>Pseudomonadati</taxon>
        <taxon>Pseudomonadota</taxon>
        <taxon>Alphaproteobacteria</taxon>
        <taxon>Parvularculales</taxon>
        <taxon>Parvularculaceae</taxon>
        <taxon>Hyphococcus</taxon>
    </lineage>
</organism>
<evidence type="ECO:0000256" key="6">
    <source>
        <dbReference type="ARBA" id="ARBA00022777"/>
    </source>
</evidence>
<feature type="domain" description="Response regulatory" evidence="15">
    <location>
        <begin position="883"/>
        <end position="1004"/>
    </location>
</feature>
<keyword evidence="7" id="KW-0067">ATP-binding</keyword>
<feature type="coiled-coil region" evidence="12">
    <location>
        <begin position="462"/>
        <end position="489"/>
    </location>
</feature>
<accession>A0A2S7K0U2</accession>
<dbReference type="InterPro" id="IPR011006">
    <property type="entry name" value="CheY-like_superfamily"/>
</dbReference>
<dbReference type="Pfam" id="PF12860">
    <property type="entry name" value="PAS_7"/>
    <property type="match status" value="1"/>
</dbReference>
<dbReference type="Pfam" id="PF08448">
    <property type="entry name" value="PAS_4"/>
    <property type="match status" value="1"/>
</dbReference>
<dbReference type="PROSITE" id="PS50112">
    <property type="entry name" value="PAS"/>
    <property type="match status" value="3"/>
</dbReference>
<dbReference type="SMART" id="SM00448">
    <property type="entry name" value="REC"/>
    <property type="match status" value="2"/>
</dbReference>
<dbReference type="InterPro" id="IPR036097">
    <property type="entry name" value="HisK_dim/P_sf"/>
</dbReference>
<dbReference type="EMBL" id="PJCH01000015">
    <property type="protein sequence ID" value="PQA86133.1"/>
    <property type="molecule type" value="Genomic_DNA"/>
</dbReference>
<evidence type="ECO:0000256" key="2">
    <source>
        <dbReference type="ARBA" id="ARBA00012438"/>
    </source>
</evidence>
<feature type="domain" description="PAC" evidence="17">
    <location>
        <begin position="415"/>
        <end position="467"/>
    </location>
</feature>
<dbReference type="SMART" id="SM00388">
    <property type="entry name" value="HisKA"/>
    <property type="match status" value="1"/>
</dbReference>
<dbReference type="InterPro" id="IPR001610">
    <property type="entry name" value="PAC"/>
</dbReference>
<dbReference type="FunFam" id="1.10.287.130:FF:000002">
    <property type="entry name" value="Two-component osmosensing histidine kinase"/>
    <property type="match status" value="1"/>
</dbReference>
<evidence type="ECO:0000256" key="10">
    <source>
        <dbReference type="ARBA" id="ARBA00068150"/>
    </source>
</evidence>
<evidence type="ECO:0000256" key="4">
    <source>
        <dbReference type="ARBA" id="ARBA00022679"/>
    </source>
</evidence>
<comment type="subunit">
    <text evidence="9">At low DSF concentrations, interacts with RpfF.</text>
</comment>
<dbReference type="SMART" id="SM00091">
    <property type="entry name" value="PAS"/>
    <property type="match status" value="3"/>
</dbReference>
<dbReference type="SMART" id="SM00387">
    <property type="entry name" value="HATPase_c"/>
    <property type="match status" value="1"/>
</dbReference>
<keyword evidence="19" id="KW-1185">Reference proteome</keyword>
<evidence type="ECO:0000259" key="14">
    <source>
        <dbReference type="PROSITE" id="PS50109"/>
    </source>
</evidence>
<feature type="transmembrane region" description="Helical" evidence="13">
    <location>
        <begin position="57"/>
        <end position="77"/>
    </location>
</feature>
<keyword evidence="6" id="KW-0418">Kinase</keyword>
<keyword evidence="4" id="KW-0808">Transferase</keyword>
<dbReference type="AlphaFoldDB" id="A0A2S7K0U2"/>
<keyword evidence="13" id="KW-1133">Transmembrane helix</keyword>
<dbReference type="InterPro" id="IPR000700">
    <property type="entry name" value="PAS-assoc_C"/>
</dbReference>
<keyword evidence="5" id="KW-0547">Nucleotide-binding</keyword>
<evidence type="ECO:0000313" key="19">
    <source>
        <dbReference type="Proteomes" id="UP000239504"/>
    </source>
</evidence>
<dbReference type="Gene3D" id="3.30.450.20">
    <property type="entry name" value="PAS domain"/>
    <property type="match status" value="3"/>
</dbReference>
<dbReference type="Pfam" id="PF00512">
    <property type="entry name" value="HisKA"/>
    <property type="match status" value="1"/>
</dbReference>
<dbReference type="SMART" id="SM00086">
    <property type="entry name" value="PAC"/>
    <property type="match status" value="2"/>
</dbReference>
<feature type="modified residue" description="4-aspartylphosphate" evidence="11">
    <location>
        <position position="1088"/>
    </location>
</feature>
<dbReference type="CDD" id="cd17546">
    <property type="entry name" value="REC_hyHK_CKI1_RcsC-like"/>
    <property type="match status" value="1"/>
</dbReference>
<evidence type="ECO:0000259" key="17">
    <source>
        <dbReference type="PROSITE" id="PS50113"/>
    </source>
</evidence>
<keyword evidence="3 11" id="KW-0597">Phosphoprotein</keyword>
<dbReference type="InterPro" id="IPR013767">
    <property type="entry name" value="PAS_fold"/>
</dbReference>
<dbReference type="SUPFAM" id="SSF55785">
    <property type="entry name" value="PYP-like sensor domain (PAS domain)"/>
    <property type="match status" value="3"/>
</dbReference>
<gene>
    <name evidence="18" type="ORF">CW354_17385</name>
</gene>
<dbReference type="PANTHER" id="PTHR45339:SF1">
    <property type="entry name" value="HYBRID SIGNAL TRANSDUCTION HISTIDINE KINASE J"/>
    <property type="match status" value="1"/>
</dbReference>
<evidence type="ECO:0000256" key="7">
    <source>
        <dbReference type="ARBA" id="ARBA00022840"/>
    </source>
</evidence>
<name>A0A2S7K0U2_9PROT</name>
<dbReference type="Pfam" id="PF00989">
    <property type="entry name" value="PAS"/>
    <property type="match status" value="1"/>
</dbReference>